<proteinExistence type="predicted"/>
<dbReference type="PANTHER" id="PTHR43538">
    <property type="entry name" value="ALPHA-IPM SYNTHASE/HOMOCITRATE SYNTHASE"/>
    <property type="match status" value="1"/>
</dbReference>
<dbReference type="InterPro" id="IPR000891">
    <property type="entry name" value="PYR_CT"/>
</dbReference>
<dbReference type="InterPro" id="IPR005675">
    <property type="entry name" value="Citramal_synthase"/>
</dbReference>
<dbReference type="InterPro" id="IPR013785">
    <property type="entry name" value="Aldolase_TIM"/>
</dbReference>
<dbReference type="EMBL" id="MDGQ01000005">
    <property type="protein sequence ID" value="OEK05649.1"/>
    <property type="molecule type" value="Genomic_DNA"/>
</dbReference>
<comment type="caution">
    <text evidence="4">The sequence shown here is derived from an EMBL/GenBank/DDBJ whole genome shotgun (WGS) entry which is preliminary data.</text>
</comment>
<organism evidence="4 5">
    <name type="scientific">Roseivirga misakiensis</name>
    <dbReference type="NCBI Taxonomy" id="1563681"/>
    <lineage>
        <taxon>Bacteria</taxon>
        <taxon>Pseudomonadati</taxon>
        <taxon>Bacteroidota</taxon>
        <taxon>Cytophagia</taxon>
        <taxon>Cytophagales</taxon>
        <taxon>Roseivirgaceae</taxon>
        <taxon>Roseivirga</taxon>
    </lineage>
</organism>
<dbReference type="GO" id="GO:0019752">
    <property type="term" value="P:carboxylic acid metabolic process"/>
    <property type="evidence" value="ECO:0007669"/>
    <property type="project" value="InterPro"/>
</dbReference>
<dbReference type="GO" id="GO:0046912">
    <property type="term" value="F:acyltransferase activity, acyl groups converted into alkyl on transfer"/>
    <property type="evidence" value="ECO:0007669"/>
    <property type="project" value="InterPro"/>
</dbReference>
<dbReference type="STRING" id="1563681.BFP71_17560"/>
<dbReference type="CDD" id="cd07944">
    <property type="entry name" value="DRE_TIM_HOA_like"/>
    <property type="match status" value="1"/>
</dbReference>
<name>A0A1E5T2Q1_9BACT</name>
<evidence type="ECO:0000313" key="4">
    <source>
        <dbReference type="EMBL" id="OEK05649.1"/>
    </source>
</evidence>
<feature type="domain" description="Pyruvate carboxyltransferase" evidence="3">
    <location>
        <begin position="4"/>
        <end position="253"/>
    </location>
</feature>
<dbReference type="Proteomes" id="UP000095552">
    <property type="component" value="Unassembled WGS sequence"/>
</dbReference>
<dbReference type="Pfam" id="PF00682">
    <property type="entry name" value="HMGL-like"/>
    <property type="match status" value="1"/>
</dbReference>
<gene>
    <name evidence="4" type="ORF">BFP71_17560</name>
</gene>
<protein>
    <recommendedName>
        <fullName evidence="3">Pyruvate carboxyltransferase domain-containing protein</fullName>
    </recommendedName>
</protein>
<dbReference type="OrthoDB" id="9804858at2"/>
<keyword evidence="5" id="KW-1185">Reference proteome</keyword>
<reference evidence="4 5" key="1">
    <citation type="submission" date="2016-08" db="EMBL/GenBank/DDBJ databases">
        <title>Draft genome of Fabibacter sp. strain SK-8.</title>
        <authorList>
            <person name="Wong S.-K."/>
            <person name="Hamasaki K."/>
            <person name="Yoshizawa S."/>
        </authorList>
    </citation>
    <scope>NUCLEOTIDE SEQUENCE [LARGE SCALE GENOMIC DNA]</scope>
    <source>
        <strain evidence="4 5">SK-8</strain>
    </source>
</reference>
<dbReference type="PANTHER" id="PTHR43538:SF1">
    <property type="entry name" value="(R)-CITRAMALATE SYNTHASE"/>
    <property type="match status" value="1"/>
</dbReference>
<evidence type="ECO:0000256" key="1">
    <source>
        <dbReference type="ARBA" id="ARBA00029440"/>
    </source>
</evidence>
<evidence type="ECO:0000313" key="5">
    <source>
        <dbReference type="Proteomes" id="UP000095552"/>
    </source>
</evidence>
<evidence type="ECO:0000256" key="2">
    <source>
        <dbReference type="ARBA" id="ARBA00048263"/>
    </source>
</evidence>
<dbReference type="AlphaFoldDB" id="A0A1E5T2Q1"/>
<evidence type="ECO:0000259" key="3">
    <source>
        <dbReference type="PROSITE" id="PS50991"/>
    </source>
</evidence>
<dbReference type="Gene3D" id="3.20.20.70">
    <property type="entry name" value="Aldolase class I"/>
    <property type="match status" value="1"/>
</dbReference>
<comment type="pathway">
    <text evidence="1">Amino-acid biosynthesis.</text>
</comment>
<sequence length="513" mass="56898">MESVKILDCTLRDGGYYTNWDFDEALVDSYLKSCESLPLDYLEIGYRSPVKSEYLGKYFYCPDSVLKAVRQVSAKKIAVLLNEKDVSLDDLEPLLGHCTDLIDLVRVAVNPVNFGRAVTLARGLKDMGYEVAFNVMYMSNWHKVDGFFDQLDQVNGLVDYFYLVDSFGGVYPDDVRSIVTQVKSKINSKVGFHGHNNMELGLINTLTAIEAGAEIVDATIRGMGRGAGNLKMELLLTCLSSKFGLEVDFNALGRVVAAYGPLQDMHQWGTNLPYMVSGANSLPQKDVMEWVSKRFYSMNSIVQALNNQSAGVEDNIKFNAFSPEKSYQSVLIIGGGPSASDHAAALNEWASKETDLCIVHASSKNANYYIDLNKDQFFCLVGNEGHRLEDQSAAGFDFVSKCILPPFPRKMGTYVPAELAEKSFELQKVQFTGKVKDSHTVLALQTAIELGARNIYLAGYDGYSGDAIRQVELEMANENETLFLNFMENHGTLTSLTPTKYESLSEISVYAKI</sequence>
<accession>A0A1E5T2Q1</accession>
<dbReference type="SUPFAM" id="SSF51569">
    <property type="entry name" value="Aldolase"/>
    <property type="match status" value="1"/>
</dbReference>
<dbReference type="PROSITE" id="PS50991">
    <property type="entry name" value="PYR_CT"/>
    <property type="match status" value="1"/>
</dbReference>
<comment type="catalytic activity">
    <reaction evidence="2">
        <text>pyruvate + acetyl-CoA + H2O = (3R)-citramalate + CoA + H(+)</text>
        <dbReference type="Rhea" id="RHEA:19045"/>
        <dbReference type="ChEBI" id="CHEBI:15361"/>
        <dbReference type="ChEBI" id="CHEBI:15377"/>
        <dbReference type="ChEBI" id="CHEBI:15378"/>
        <dbReference type="ChEBI" id="CHEBI:30934"/>
        <dbReference type="ChEBI" id="CHEBI:57287"/>
        <dbReference type="ChEBI" id="CHEBI:57288"/>
        <dbReference type="EC" id="2.3.3.21"/>
    </reaction>
</comment>
<dbReference type="GO" id="GO:0043714">
    <property type="term" value="F:(R)-citramalate synthase activity"/>
    <property type="evidence" value="ECO:0007669"/>
    <property type="project" value="UniProtKB-EC"/>
</dbReference>